<dbReference type="SUPFAM" id="SSF74650">
    <property type="entry name" value="Galactose mutarotase-like"/>
    <property type="match status" value="1"/>
</dbReference>
<dbReference type="SUPFAM" id="SSF88688">
    <property type="entry name" value="Families 57/38 glycoside transferase middle domain"/>
    <property type="match status" value="1"/>
</dbReference>
<dbReference type="Proteomes" id="UP001500443">
    <property type="component" value="Unassembled WGS sequence"/>
</dbReference>
<comment type="caution">
    <text evidence="6">The sequence shown here is derived from an EMBL/GenBank/DDBJ whole genome shotgun (WGS) entry which is preliminary data.</text>
</comment>
<evidence type="ECO:0000313" key="7">
    <source>
        <dbReference type="Proteomes" id="UP001500443"/>
    </source>
</evidence>
<keyword evidence="4" id="KW-0326">Glycosidase</keyword>
<dbReference type="Pfam" id="PF09261">
    <property type="entry name" value="Alpha-mann_mid"/>
    <property type="match status" value="1"/>
</dbReference>
<accession>A0ABN2Y462</accession>
<dbReference type="InterPro" id="IPR011013">
    <property type="entry name" value="Gal_mutarotase_sf_dom"/>
</dbReference>
<feature type="domain" description="Glycoside hydrolase family 38 central" evidence="5">
    <location>
        <begin position="550"/>
        <end position="628"/>
    </location>
</feature>
<reference evidence="6 7" key="1">
    <citation type="journal article" date="2019" name="Int. J. Syst. Evol. Microbiol.">
        <title>The Global Catalogue of Microorganisms (GCM) 10K type strain sequencing project: providing services to taxonomists for standard genome sequencing and annotation.</title>
        <authorList>
            <consortium name="The Broad Institute Genomics Platform"/>
            <consortium name="The Broad Institute Genome Sequencing Center for Infectious Disease"/>
            <person name="Wu L."/>
            <person name="Ma J."/>
        </authorList>
    </citation>
    <scope>NUCLEOTIDE SEQUENCE [LARGE SCALE GENOMIC DNA]</scope>
    <source>
        <strain evidence="6 7">JCM 15481</strain>
    </source>
</reference>
<dbReference type="SMART" id="SM00872">
    <property type="entry name" value="Alpha-mann_mid"/>
    <property type="match status" value="1"/>
</dbReference>
<dbReference type="InterPro" id="IPR011330">
    <property type="entry name" value="Glyco_hydro/deAcase_b/a-brl"/>
</dbReference>
<dbReference type="InterPro" id="IPR054723">
    <property type="entry name" value="Ams1-like_N"/>
</dbReference>
<dbReference type="InterPro" id="IPR027291">
    <property type="entry name" value="Glyco_hydro_38_N_sf"/>
</dbReference>
<dbReference type="InterPro" id="IPR041147">
    <property type="entry name" value="GH38_C"/>
</dbReference>
<dbReference type="CDD" id="cd10789">
    <property type="entry name" value="GH38N_AMII_ER_cytosolic"/>
    <property type="match status" value="1"/>
</dbReference>
<dbReference type="PANTHER" id="PTHR46017">
    <property type="entry name" value="ALPHA-MANNOSIDASE 2C1"/>
    <property type="match status" value="1"/>
</dbReference>
<dbReference type="Pfam" id="PF07748">
    <property type="entry name" value="Glyco_hydro_38C"/>
    <property type="match status" value="1"/>
</dbReference>
<evidence type="ECO:0000313" key="6">
    <source>
        <dbReference type="EMBL" id="GAA2120607.1"/>
    </source>
</evidence>
<evidence type="ECO:0000256" key="4">
    <source>
        <dbReference type="ARBA" id="ARBA00023295"/>
    </source>
</evidence>
<dbReference type="InterPro" id="IPR000602">
    <property type="entry name" value="Glyco_hydro_38_N"/>
</dbReference>
<dbReference type="Gene3D" id="1.20.1270.50">
    <property type="entry name" value="Glycoside hydrolase family 38, central domain"/>
    <property type="match status" value="1"/>
</dbReference>
<comment type="similarity">
    <text evidence="1">Belongs to the glycosyl hydrolase 38 family.</text>
</comment>
<dbReference type="PANTHER" id="PTHR46017:SF1">
    <property type="entry name" value="ALPHA-MANNOSIDASE 2C1"/>
    <property type="match status" value="1"/>
</dbReference>
<dbReference type="Gene3D" id="2.70.98.30">
    <property type="entry name" value="Golgi alpha-mannosidase II, domain 4"/>
    <property type="match status" value="1"/>
</dbReference>
<dbReference type="EMBL" id="BAAAPF010000053">
    <property type="protein sequence ID" value="GAA2120607.1"/>
    <property type="molecule type" value="Genomic_DNA"/>
</dbReference>
<dbReference type="InterPro" id="IPR011682">
    <property type="entry name" value="Glyco_hydro_38_C"/>
</dbReference>
<dbReference type="RefSeq" id="WP_344289733.1">
    <property type="nucleotide sequence ID" value="NZ_BAAAPF010000053.1"/>
</dbReference>
<dbReference type="Pfam" id="PF22907">
    <property type="entry name" value="Ams1-like_1st"/>
    <property type="match status" value="1"/>
</dbReference>
<proteinExistence type="inferred from homology"/>
<keyword evidence="7" id="KW-1185">Reference proteome</keyword>
<keyword evidence="3 6" id="KW-0378">Hydrolase</keyword>
<dbReference type="InterPro" id="IPR015341">
    <property type="entry name" value="Glyco_hydro_38_cen"/>
</dbReference>
<evidence type="ECO:0000256" key="1">
    <source>
        <dbReference type="ARBA" id="ARBA00009792"/>
    </source>
</evidence>
<dbReference type="Gene3D" id="3.20.110.10">
    <property type="entry name" value="Glycoside hydrolase 38, N terminal domain"/>
    <property type="match status" value="1"/>
</dbReference>
<protein>
    <submittedName>
        <fullName evidence="6">Glycoside hydrolase family 38 C-terminal domain-containing protein</fullName>
    </submittedName>
</protein>
<dbReference type="SUPFAM" id="SSF88713">
    <property type="entry name" value="Glycoside hydrolase/deacetylase"/>
    <property type="match status" value="1"/>
</dbReference>
<organism evidence="6 7">
    <name type="scientific">Streptomyces synnematoformans</name>
    <dbReference type="NCBI Taxonomy" id="415721"/>
    <lineage>
        <taxon>Bacteria</taxon>
        <taxon>Bacillati</taxon>
        <taxon>Actinomycetota</taxon>
        <taxon>Actinomycetes</taxon>
        <taxon>Kitasatosporales</taxon>
        <taxon>Streptomycetaceae</taxon>
        <taxon>Streptomyces</taxon>
    </lineage>
</organism>
<dbReference type="Pfam" id="PF17677">
    <property type="entry name" value="Glyco_hydro38C2"/>
    <property type="match status" value="1"/>
</dbReference>
<dbReference type="Pfam" id="PF01074">
    <property type="entry name" value="Glyco_hydro_38N"/>
    <property type="match status" value="1"/>
</dbReference>
<gene>
    <name evidence="6" type="ORF">GCM10009802_23450</name>
</gene>
<keyword evidence="2" id="KW-0479">Metal-binding</keyword>
<evidence type="ECO:0000256" key="2">
    <source>
        <dbReference type="ARBA" id="ARBA00022723"/>
    </source>
</evidence>
<dbReference type="GO" id="GO:0016787">
    <property type="term" value="F:hydrolase activity"/>
    <property type="evidence" value="ECO:0007669"/>
    <property type="project" value="UniProtKB-KW"/>
</dbReference>
<sequence>MHNAPRTTLDRLERALRQRLVPRIHTRLSAVDVSAWPVDGDGEPVPAAHALGLAPLPGRSTPVYEPLAPGDPWGPAWGTTWLRVDGTVPEEARRDPARTTELVLELGWEDHSVGGQAEGMLYRPDGSVIKAVHPRSGWLRLTGPGASPGVLRADGTFTVYVEAAANPLVLGLPPFVTTPLGDKLTAGPAPLYRLARAEVCDLDAGLWELVRDLEVAGGLAAEVSEDEPRHWRLLRAVDAALDAAGSTSRAEGSAGGRDLDATAPRARAALAPELAKPAHASAHRITAVGHAHIDAAWLWPLRETVRKVARTVANVLTLMDSDPDFVFAMSSAQQFAWLEEHYPELFERVRARVAEGRFVPVGGMWVESDTTMPSGEAMVRQFTHGRRYFTEKLGVEPEEVWLPDSFGYSGALPQLARLAGFRWFLTQKISWNDTNAFPHHTFWWEGIDGSRVFTHFPPADTYAAEVTAAELHHSVASFRDKAASSHSLVPFGYGDGGGGPTREMLARAARFADLEGAPRVAVREPAAFFADAEEEYGDGAPVWVGELYLELHRGTFTSQHAMKAGNRRCEALLRTAEYLAASAAVRTGAEYPAAELDEIWRTVLLHQFHDILPGSSISWVHREARATYEDLTARLTALIDRSGEQLAGSAGATAADRTARIISPLPWAGRGAWETAPAGPAGGEAVRLAPLDGGGHELDNGLLRAVVDAAGHVVSLRDAATGRELVPEGRPLGVLQLHRDEPVRWDAWDIDRDAARMRTDLTGPASVTARTREDGTAEVAVEHTAGLPGGSRLTLTIRLAPGERQLGMELDADWRERERLLKVALPLAVHTTTARHETQFGHVERTIHANTSWDAAHYEDCAHRYVHVAEPGFGVGVVNDSVYGCDVTRLGGPGGGAVVRLSLLRAPTFPDPETDLGVHRMRWAVVPGEDHAATVAAAHALGAPVVEGLPAVEPLLRLDDTAGLPVLDTVKLADDGSGDLVARVYEARGGRAEATLRWADVCGADAVVRETDLLERDLTDGSGIRRALRDGNRLSLDPFQVVTLRLTPAAECEGAPR</sequence>
<name>A0ABN2Y462_9ACTN</name>
<dbReference type="InterPro" id="IPR028995">
    <property type="entry name" value="Glyco_hydro_57/38_cen_sf"/>
</dbReference>
<dbReference type="InterPro" id="IPR037094">
    <property type="entry name" value="Glyco_hydro_38_cen_sf"/>
</dbReference>
<evidence type="ECO:0000259" key="5">
    <source>
        <dbReference type="SMART" id="SM00872"/>
    </source>
</evidence>
<evidence type="ECO:0000256" key="3">
    <source>
        <dbReference type="ARBA" id="ARBA00022801"/>
    </source>
</evidence>